<evidence type="ECO:0000313" key="2">
    <source>
        <dbReference type="EMBL" id="TGO15372.1"/>
    </source>
</evidence>
<feature type="compositionally biased region" description="Basic and acidic residues" evidence="1">
    <location>
        <begin position="250"/>
        <end position="269"/>
    </location>
</feature>
<feature type="compositionally biased region" description="Low complexity" evidence="1">
    <location>
        <begin position="48"/>
        <end position="73"/>
    </location>
</feature>
<feature type="compositionally biased region" description="Basic and acidic residues" evidence="1">
    <location>
        <begin position="93"/>
        <end position="102"/>
    </location>
</feature>
<feature type="compositionally biased region" description="Basic and acidic residues" evidence="1">
    <location>
        <begin position="116"/>
        <end position="129"/>
    </location>
</feature>
<feature type="compositionally biased region" description="Basic and acidic residues" evidence="1">
    <location>
        <begin position="162"/>
        <end position="193"/>
    </location>
</feature>
<evidence type="ECO:0000313" key="3">
    <source>
        <dbReference type="Proteomes" id="UP000297777"/>
    </source>
</evidence>
<feature type="compositionally biased region" description="Polar residues" evidence="1">
    <location>
        <begin position="350"/>
        <end position="364"/>
    </location>
</feature>
<dbReference type="AlphaFoldDB" id="A0A4Z1EWY4"/>
<gene>
    <name evidence="2" type="ORF">BTUL_0041g00570</name>
</gene>
<feature type="compositionally biased region" description="Basic and acidic residues" evidence="1">
    <location>
        <begin position="137"/>
        <end position="153"/>
    </location>
</feature>
<dbReference type="OrthoDB" id="10455811at2759"/>
<reference evidence="2 3" key="1">
    <citation type="submission" date="2017-12" db="EMBL/GenBank/DDBJ databases">
        <title>Comparative genomics of Botrytis spp.</title>
        <authorList>
            <person name="Valero-Jimenez C.A."/>
            <person name="Tapia P."/>
            <person name="Veloso J."/>
            <person name="Silva-Moreno E."/>
            <person name="Staats M."/>
            <person name="Valdes J.H."/>
            <person name="Van Kan J.A.L."/>
        </authorList>
    </citation>
    <scope>NUCLEOTIDE SEQUENCE [LARGE SCALE GENOMIC DNA]</scope>
    <source>
        <strain evidence="2 3">Bt9001</strain>
    </source>
</reference>
<dbReference type="EMBL" id="PQXH01000041">
    <property type="protein sequence ID" value="TGO15372.1"/>
    <property type="molecule type" value="Genomic_DNA"/>
</dbReference>
<proteinExistence type="predicted"/>
<dbReference type="Proteomes" id="UP000297777">
    <property type="component" value="Unassembled WGS sequence"/>
</dbReference>
<keyword evidence="3" id="KW-1185">Reference proteome</keyword>
<feature type="compositionally biased region" description="Polar residues" evidence="1">
    <location>
        <begin position="229"/>
        <end position="243"/>
    </location>
</feature>
<feature type="region of interest" description="Disordered" evidence="1">
    <location>
        <begin position="15"/>
        <end position="448"/>
    </location>
</feature>
<name>A0A4Z1EWY4_9HELO</name>
<comment type="caution">
    <text evidence="2">The sequence shown here is derived from an EMBL/GenBank/DDBJ whole genome shotgun (WGS) entry which is preliminary data.</text>
</comment>
<protein>
    <submittedName>
        <fullName evidence="2">Uncharacterized protein</fullName>
    </submittedName>
</protein>
<organism evidence="2 3">
    <name type="scientific">Botrytis tulipae</name>
    <dbReference type="NCBI Taxonomy" id="87230"/>
    <lineage>
        <taxon>Eukaryota</taxon>
        <taxon>Fungi</taxon>
        <taxon>Dikarya</taxon>
        <taxon>Ascomycota</taxon>
        <taxon>Pezizomycotina</taxon>
        <taxon>Leotiomycetes</taxon>
        <taxon>Helotiales</taxon>
        <taxon>Sclerotiniaceae</taxon>
        <taxon>Botrytis</taxon>
    </lineage>
</organism>
<evidence type="ECO:0000256" key="1">
    <source>
        <dbReference type="SAM" id="MobiDB-lite"/>
    </source>
</evidence>
<sequence length="536" mass="57397">MPSNKDIEILDALYKQQQSSRSQHSRRVSNAGPPSYYSATMSKTPPGSVAALSEASFVSSSAPPSSKLSKLSSRQAPPTASMIHYKAPSKASEVPEKDERLRGHSAWNGSDVYAGGDDRGPGEQSHYGDRGSIQLGRGDDRIPQEQPHRRDSGSAKSYHGSTHGDRRTREQSHHENEGGDGERHYGMPRESSPRAESVGGGGQPYYAESINDDKRSQGSGIGKPRGWQRNKTPSEAKSITISGNGHFVRKKDGSSKNDGRDGKRSERDNGGSQSGNPRGKERDSKRNSKPPSESGKGKTPSQSGKSDIKPSKSIRNGGSDDGRSQTGGQMGGERDNGGDGKLPSEPGKGKSSSQSDRGSVNPSNPIKYGGSQSGSQSGVERNDRKDKTPSQLGRGDIEPPESIRNGGSDYGGSQTGSRRGGEGNSGGDGKKVAFSSADNRAQPLDDIQECEREFERFNVSGEGRGTGGQVISTNWQAASDFLRKADDYESIKHVPRGKVLTSKEALVRKASGTKPQVETKFRELEARRKVARSWGK</sequence>
<accession>A0A4Z1EWY4</accession>
<feature type="compositionally biased region" description="Low complexity" evidence="1">
    <location>
        <begin position="369"/>
        <end position="378"/>
    </location>
</feature>